<evidence type="ECO:0000313" key="2">
    <source>
        <dbReference type="Proteomes" id="UP000245802"/>
    </source>
</evidence>
<dbReference type="EMBL" id="CP025958">
    <property type="protein sequence ID" value="AWM36475.1"/>
    <property type="molecule type" value="Genomic_DNA"/>
</dbReference>
<evidence type="ECO:0000313" key="1">
    <source>
        <dbReference type="EMBL" id="AWM36475.1"/>
    </source>
</evidence>
<proteinExistence type="predicted"/>
<reference evidence="1 2" key="1">
    <citation type="submission" date="2018-01" db="EMBL/GenBank/DDBJ databases">
        <title>G. obscuriglobus.</title>
        <authorList>
            <person name="Franke J."/>
            <person name="Blomberg W."/>
            <person name="Selmecki A."/>
        </authorList>
    </citation>
    <scope>NUCLEOTIDE SEQUENCE [LARGE SCALE GENOMIC DNA]</scope>
    <source>
        <strain evidence="1 2">DSM 5831</strain>
    </source>
</reference>
<protein>
    <submittedName>
        <fullName evidence="1">Uncharacterized protein</fullName>
    </submittedName>
</protein>
<dbReference type="Proteomes" id="UP000245802">
    <property type="component" value="Chromosome"/>
</dbReference>
<accession>A0A2Z3H030</accession>
<sequence length="220" mass="24165">MTREDSDRLVADVRELLPLIRALCVEDGLDENRLDKCYTKLYRVASQLPTANGLGSELDDAVNVMEDDLDSPKLEPGTAGAKLKLLESRAAALVRRFRKLTGPKKSGPPPGPLTWEQAAGYAGRVRALFPLLLSLRDAWGDDDDDFDHDRYAALGRSLFVIGSRLTAYDPELAHEIESCDPFADDAEGGPLPPGGADEVFTRLEAEVNPMLNELRRVFDA</sequence>
<dbReference type="RefSeq" id="WP_010045833.1">
    <property type="nucleotide sequence ID" value="NZ_CP025958.1"/>
</dbReference>
<name>A0A2Z3H030_9BACT</name>
<dbReference type="AlphaFoldDB" id="A0A2Z3H030"/>
<keyword evidence="2" id="KW-1185">Reference proteome</keyword>
<organism evidence="1 2">
    <name type="scientific">Gemmata obscuriglobus</name>
    <dbReference type="NCBI Taxonomy" id="114"/>
    <lineage>
        <taxon>Bacteria</taxon>
        <taxon>Pseudomonadati</taxon>
        <taxon>Planctomycetota</taxon>
        <taxon>Planctomycetia</taxon>
        <taxon>Gemmatales</taxon>
        <taxon>Gemmataceae</taxon>
        <taxon>Gemmata</taxon>
    </lineage>
</organism>
<dbReference type="KEGG" id="gog:C1280_05195"/>
<gene>
    <name evidence="1" type="ORF">C1280_05195</name>
</gene>